<evidence type="ECO:0000313" key="2">
    <source>
        <dbReference type="EMBL" id="RBO95817.1"/>
    </source>
</evidence>
<organism evidence="2 3">
    <name type="scientific">Pseudochrobactrum asaccharolyticum</name>
    <dbReference type="NCBI Taxonomy" id="354351"/>
    <lineage>
        <taxon>Bacteria</taxon>
        <taxon>Pseudomonadati</taxon>
        <taxon>Pseudomonadota</taxon>
        <taxon>Alphaproteobacteria</taxon>
        <taxon>Hyphomicrobiales</taxon>
        <taxon>Brucellaceae</taxon>
        <taxon>Pseudochrobactrum</taxon>
    </lineage>
</organism>
<comment type="caution">
    <text evidence="2">The sequence shown here is derived from an EMBL/GenBank/DDBJ whole genome shotgun (WGS) entry which is preliminary data.</text>
</comment>
<name>A0A366E0I9_9HYPH</name>
<dbReference type="OrthoDB" id="9804157at2"/>
<dbReference type="InterPro" id="IPR002871">
    <property type="entry name" value="NIF_FeS_clus_asmbl_NifU_N"/>
</dbReference>
<gene>
    <name evidence="2" type="ORF">DFR47_103381</name>
</gene>
<dbReference type="GO" id="GO:0005506">
    <property type="term" value="F:iron ion binding"/>
    <property type="evidence" value="ECO:0007669"/>
    <property type="project" value="InterPro"/>
</dbReference>
<proteinExistence type="predicted"/>
<keyword evidence="3" id="KW-1185">Reference proteome</keyword>
<dbReference type="Pfam" id="PF01592">
    <property type="entry name" value="NifU_N"/>
    <property type="match status" value="1"/>
</dbReference>
<dbReference type="CDD" id="cd06664">
    <property type="entry name" value="IscU_like"/>
    <property type="match status" value="1"/>
</dbReference>
<dbReference type="Gene3D" id="3.90.1010.10">
    <property type="match status" value="1"/>
</dbReference>
<protein>
    <submittedName>
        <fullName evidence="2">NifU-like protein involved in Fe-S cluster formation</fullName>
    </submittedName>
</protein>
<dbReference type="RefSeq" id="WP_113944331.1">
    <property type="nucleotide sequence ID" value="NZ_JBHEEG010000004.1"/>
</dbReference>
<dbReference type="GO" id="GO:0051536">
    <property type="term" value="F:iron-sulfur cluster binding"/>
    <property type="evidence" value="ECO:0007669"/>
    <property type="project" value="InterPro"/>
</dbReference>
<dbReference type="GO" id="GO:0016226">
    <property type="term" value="P:iron-sulfur cluster assembly"/>
    <property type="evidence" value="ECO:0007669"/>
    <property type="project" value="InterPro"/>
</dbReference>
<dbReference type="AlphaFoldDB" id="A0A366E0I9"/>
<feature type="domain" description="NIF system FeS cluster assembly NifU N-terminal" evidence="1">
    <location>
        <begin position="11"/>
        <end position="92"/>
    </location>
</feature>
<sequence>MTTETEIGRLYENNVREWARKSRNDVRLVPADLSVRRISPVCGSAVTLDIRHNQEVITELGYQARACTLGMASTAVVVVVAPGCSFSAVHEIGEKLGRLLAGEDVRFPEEWRALEMFIAARSFKARHGSILLPFQVLEDAAEQLKRRL</sequence>
<reference evidence="2 3" key="1">
    <citation type="submission" date="2018-06" db="EMBL/GenBank/DDBJ databases">
        <title>Genomic Encyclopedia of Type Strains, Phase IV (KMG-IV): sequencing the most valuable type-strain genomes for metagenomic binning, comparative biology and taxonomic classification.</title>
        <authorList>
            <person name="Goeker M."/>
        </authorList>
    </citation>
    <scope>NUCLEOTIDE SEQUENCE [LARGE SCALE GENOMIC DNA]</scope>
    <source>
        <strain evidence="2 3">DSM 25619</strain>
    </source>
</reference>
<dbReference type="SUPFAM" id="SSF82649">
    <property type="entry name" value="SufE/NifU"/>
    <property type="match status" value="1"/>
</dbReference>
<evidence type="ECO:0000259" key="1">
    <source>
        <dbReference type="Pfam" id="PF01592"/>
    </source>
</evidence>
<accession>A0A366E0I9</accession>
<dbReference type="Proteomes" id="UP000252893">
    <property type="component" value="Unassembled WGS sequence"/>
</dbReference>
<evidence type="ECO:0000313" key="3">
    <source>
        <dbReference type="Proteomes" id="UP000252893"/>
    </source>
</evidence>
<dbReference type="EMBL" id="QNRH01000003">
    <property type="protein sequence ID" value="RBO95817.1"/>
    <property type="molecule type" value="Genomic_DNA"/>
</dbReference>